<feature type="transmembrane region" description="Helical" evidence="2">
    <location>
        <begin position="81"/>
        <end position="99"/>
    </location>
</feature>
<gene>
    <name evidence="3" type="ORF">V5O48_007363</name>
</gene>
<sequence length="439" mass="48977">MFLLYAVARPVLSSTNVITTSTLTSNVSEACKDITRCRTLADIFKSCLTVVFISIWVSMHPDVPDVSRVGESDVGNLLNELIIMTFSIFLPELIILWAMRQRHRAGIIAEKYRKYGWTKPHAFLAIMGGLALYDKGGNFRGYLRDSDTFQVPEDYETAEEIEDCLKGPGAQDRVGNLGGVPSVAASEAPPVASENNSSPRKRSSQDEDPVATPSELGSSHLPNPWDEVAMSSSSLLQQPPEFSSQPEAPMITEDHEQYELKDLPVREKPQFLEPYSCLLEYVLDRGLINLPESEIKGNINRGDIVAKLSAIFSTGWFWVQIAARAAQGLLITEIEVVTLIFTVLSFAGYLLWLDKPQRVRFPVRVTWECTPPKEAKRHSTRDIRRRILANLDEMIGNTPTVPSRQAIRFWLLIAPGCYPMVFLARTTIILCSGTDKGLS</sequence>
<keyword evidence="2" id="KW-0472">Membrane</keyword>
<dbReference type="PANTHER" id="PTHR35043">
    <property type="entry name" value="TRANSCRIPTION FACTOR DOMAIN-CONTAINING PROTEIN"/>
    <property type="match status" value="1"/>
</dbReference>
<proteinExistence type="predicted"/>
<dbReference type="PANTHER" id="PTHR35043:SF7">
    <property type="entry name" value="TRANSCRIPTION FACTOR DOMAIN-CONTAINING PROTEIN"/>
    <property type="match status" value="1"/>
</dbReference>
<dbReference type="Proteomes" id="UP001465976">
    <property type="component" value="Unassembled WGS sequence"/>
</dbReference>
<keyword evidence="2" id="KW-0812">Transmembrane</keyword>
<feature type="transmembrane region" description="Helical" evidence="2">
    <location>
        <begin position="43"/>
        <end position="61"/>
    </location>
</feature>
<keyword evidence="2" id="KW-1133">Transmembrane helix</keyword>
<feature type="transmembrane region" description="Helical" evidence="2">
    <location>
        <begin position="329"/>
        <end position="352"/>
    </location>
</feature>
<feature type="compositionally biased region" description="Low complexity" evidence="1">
    <location>
        <begin position="180"/>
        <end position="194"/>
    </location>
</feature>
<accession>A0ABR3FHD7</accession>
<name>A0ABR3FHD7_9AGAR</name>
<organism evidence="3 4">
    <name type="scientific">Marasmius crinis-equi</name>
    <dbReference type="NCBI Taxonomy" id="585013"/>
    <lineage>
        <taxon>Eukaryota</taxon>
        <taxon>Fungi</taxon>
        <taxon>Dikarya</taxon>
        <taxon>Basidiomycota</taxon>
        <taxon>Agaricomycotina</taxon>
        <taxon>Agaricomycetes</taxon>
        <taxon>Agaricomycetidae</taxon>
        <taxon>Agaricales</taxon>
        <taxon>Marasmiineae</taxon>
        <taxon>Marasmiaceae</taxon>
        <taxon>Marasmius</taxon>
    </lineage>
</organism>
<dbReference type="EMBL" id="JBAHYK010000383">
    <property type="protein sequence ID" value="KAL0574596.1"/>
    <property type="molecule type" value="Genomic_DNA"/>
</dbReference>
<comment type="caution">
    <text evidence="3">The sequence shown here is derived from an EMBL/GenBank/DDBJ whole genome shotgun (WGS) entry which is preliminary data.</text>
</comment>
<evidence type="ECO:0000256" key="1">
    <source>
        <dbReference type="SAM" id="MobiDB-lite"/>
    </source>
</evidence>
<keyword evidence="4" id="KW-1185">Reference proteome</keyword>
<reference evidence="3 4" key="1">
    <citation type="submission" date="2024-02" db="EMBL/GenBank/DDBJ databases">
        <title>A draft genome for the cacao thread blight pathogen Marasmius crinis-equi.</title>
        <authorList>
            <person name="Cohen S.P."/>
            <person name="Baruah I.K."/>
            <person name="Amoako-Attah I."/>
            <person name="Bukari Y."/>
            <person name="Meinhardt L.W."/>
            <person name="Bailey B.A."/>
        </authorList>
    </citation>
    <scope>NUCLEOTIDE SEQUENCE [LARGE SCALE GENOMIC DNA]</scope>
    <source>
        <strain evidence="3 4">GH-76</strain>
    </source>
</reference>
<evidence type="ECO:0000313" key="4">
    <source>
        <dbReference type="Proteomes" id="UP001465976"/>
    </source>
</evidence>
<feature type="transmembrane region" description="Helical" evidence="2">
    <location>
        <begin position="304"/>
        <end position="323"/>
    </location>
</feature>
<evidence type="ECO:0000256" key="2">
    <source>
        <dbReference type="SAM" id="Phobius"/>
    </source>
</evidence>
<evidence type="ECO:0000313" key="3">
    <source>
        <dbReference type="EMBL" id="KAL0574596.1"/>
    </source>
</evidence>
<protein>
    <submittedName>
        <fullName evidence="3">Uncharacterized protein</fullName>
    </submittedName>
</protein>
<feature type="region of interest" description="Disordered" evidence="1">
    <location>
        <begin position="166"/>
        <end position="224"/>
    </location>
</feature>